<dbReference type="PANTHER" id="PTHR19328:SF75">
    <property type="entry name" value="ALDOSE SUGAR DEHYDROGENASE YLII"/>
    <property type="match status" value="1"/>
</dbReference>
<evidence type="ECO:0000313" key="3">
    <source>
        <dbReference type="EMBL" id="MCW1921399.1"/>
    </source>
</evidence>
<dbReference type="SUPFAM" id="SSF50952">
    <property type="entry name" value="Soluble quinoprotein glucose dehydrogenase"/>
    <property type="match status" value="1"/>
</dbReference>
<feature type="domain" description="Glucose/Sorbosone dehydrogenase" evidence="2">
    <location>
        <begin position="266"/>
        <end position="420"/>
    </location>
</feature>
<accession>A0ABT3GEF6</accession>
<evidence type="ECO:0000313" key="4">
    <source>
        <dbReference type="Proteomes" id="UP001320876"/>
    </source>
</evidence>
<dbReference type="Proteomes" id="UP001320876">
    <property type="component" value="Unassembled WGS sequence"/>
</dbReference>
<gene>
    <name evidence="3" type="ORF">OKA05_02475</name>
</gene>
<sequence length="898" mass="97444">MCRFPHPTLLVCLLASAFADPLPLRQPNPSLNVPASPPPTSLQLVNAFPGVAFTEPVCLASPPGDDKRLFVVEQGGKIWVIPDVTAASPTKVLFLDLLTVPGLVLRTGNSSSEMGLLGLAFHPQYAQNRHFYISYSAGFGADNKLHDRLSRFTADAVNPNLAVKTSEDILLQQFDQKSTHNGGDLHFGPDGYLYYSMGDEGEQNDLQLNAQIIDRDFFSAIFRLDVDMREGNLQPNPNPNPAYPDSDPLNVDAVQRDAGGQARYLVPADNPFVGATTFNGNPISPGYVRSEMWAVGFRNPWRFSFDPVTGHLWCGDVGGSKREEVNRVEAGGNYGWVYREGPFEGPWEVNPHPAPPAGFNPINPVYSYHHSTGGADFTGDCIIGGIVYRGGRVASLYGKYLFADFVEGKVWSMNLDGTGVTKIFSEGGISAFGVDPSNQDALLADESGNRILRIVSSTTGTAYPDKLSETGLFTSVANLTPAPGLVPYSVNLPFWSDHAIKQRWFTVPSPTATFTWSEDGPWSLPTGSIWVKHFDMEMQRGVPASKKRIETRVLVKNAAGAYGVSYRWNEAQNEADLVEDGGVSFPLAITEGVNSVPQTWRIPARGECMICHTPQAGHALSFNTRQLNLESDMAGHTGNQLSTLFGQGYLASNPGSPNFLPRHLRPDESAYSLEARVRSYLAVNCSYCHKEGGTGNGEWDGSPELTMEETGLINGNATNNGGSPANKLVVPGDTTHSIVLNRIAETNGFTRMPPLGTNVIDTANVSLLTNWINGELATRQNYAAWRVSHFEPDNDPTGEATADADGDGFSNHDEFLAGTDPNSGSSLFQPQVSLSPPLLSFTLPVNRSFRIETSGDLGSWIPWDIPQNQGLPAAGGLIEVAFPNADPMKFFRVELLEN</sequence>
<dbReference type="PANTHER" id="PTHR19328">
    <property type="entry name" value="HEDGEHOG-INTERACTING PROTEIN"/>
    <property type="match status" value="1"/>
</dbReference>
<proteinExistence type="predicted"/>
<dbReference type="InterPro" id="IPR011042">
    <property type="entry name" value="6-blade_b-propeller_TolB-like"/>
</dbReference>
<dbReference type="InterPro" id="IPR011041">
    <property type="entry name" value="Quinoprot_gluc/sorb_DH_b-prop"/>
</dbReference>
<feature type="chain" id="PRO_5045878716" evidence="1">
    <location>
        <begin position="20"/>
        <end position="898"/>
    </location>
</feature>
<dbReference type="Pfam" id="PF07995">
    <property type="entry name" value="GSDH"/>
    <property type="match status" value="2"/>
</dbReference>
<feature type="signal peptide" evidence="1">
    <location>
        <begin position="1"/>
        <end position="19"/>
    </location>
</feature>
<comment type="caution">
    <text evidence="3">The sequence shown here is derived from an EMBL/GenBank/DDBJ whole genome shotgun (WGS) entry which is preliminary data.</text>
</comment>
<dbReference type="EMBL" id="JAPDDT010000001">
    <property type="protein sequence ID" value="MCW1921399.1"/>
    <property type="molecule type" value="Genomic_DNA"/>
</dbReference>
<feature type="domain" description="Glucose/Sorbosone dehydrogenase" evidence="2">
    <location>
        <begin position="65"/>
        <end position="212"/>
    </location>
</feature>
<protein>
    <submittedName>
        <fullName evidence="3">PQQ-dependent sugar dehydrogenase</fullName>
    </submittedName>
</protein>
<keyword evidence="4" id="KW-1185">Reference proteome</keyword>
<evidence type="ECO:0000259" key="2">
    <source>
        <dbReference type="Pfam" id="PF07995"/>
    </source>
</evidence>
<dbReference type="RefSeq" id="WP_264485508.1">
    <property type="nucleotide sequence ID" value="NZ_JAPDDT010000001.1"/>
</dbReference>
<reference evidence="3 4" key="1">
    <citation type="submission" date="2022-10" db="EMBL/GenBank/DDBJ databases">
        <title>Luteolibacter arcticus strain CCTCC AB 2014275, whole genome shotgun sequencing project.</title>
        <authorList>
            <person name="Zhao G."/>
            <person name="Shen L."/>
        </authorList>
    </citation>
    <scope>NUCLEOTIDE SEQUENCE [LARGE SCALE GENOMIC DNA]</scope>
    <source>
        <strain evidence="3 4">CCTCC AB 2014275</strain>
    </source>
</reference>
<dbReference type="InterPro" id="IPR012938">
    <property type="entry name" value="Glc/Sorbosone_DH"/>
</dbReference>
<name>A0ABT3GEF6_9BACT</name>
<organism evidence="3 4">
    <name type="scientific">Luteolibacter arcticus</name>
    <dbReference type="NCBI Taxonomy" id="1581411"/>
    <lineage>
        <taxon>Bacteria</taxon>
        <taxon>Pseudomonadati</taxon>
        <taxon>Verrucomicrobiota</taxon>
        <taxon>Verrucomicrobiia</taxon>
        <taxon>Verrucomicrobiales</taxon>
        <taxon>Verrucomicrobiaceae</taxon>
        <taxon>Luteolibacter</taxon>
    </lineage>
</organism>
<dbReference type="Gene3D" id="2.120.10.30">
    <property type="entry name" value="TolB, C-terminal domain"/>
    <property type="match status" value="1"/>
</dbReference>
<evidence type="ECO:0000256" key="1">
    <source>
        <dbReference type="SAM" id="SignalP"/>
    </source>
</evidence>
<keyword evidence="1" id="KW-0732">Signal</keyword>